<feature type="compositionally biased region" description="Acidic residues" evidence="8">
    <location>
        <begin position="216"/>
        <end position="227"/>
    </location>
</feature>
<feature type="domain" description="AP2/ERF" evidence="9">
    <location>
        <begin position="20"/>
        <end position="81"/>
    </location>
</feature>
<feature type="region of interest" description="Disordered" evidence="8">
    <location>
        <begin position="213"/>
        <end position="239"/>
    </location>
</feature>
<keyword evidence="3" id="KW-0238">DNA-binding</keyword>
<dbReference type="EMBL" id="OZ075145">
    <property type="protein sequence ID" value="CAL5046573.1"/>
    <property type="molecule type" value="Genomic_DNA"/>
</dbReference>
<feature type="compositionally biased region" description="Low complexity" evidence="8">
    <location>
        <begin position="1"/>
        <end position="10"/>
    </location>
</feature>
<dbReference type="GO" id="GO:0003677">
    <property type="term" value="F:DNA binding"/>
    <property type="evidence" value="ECO:0007669"/>
    <property type="project" value="UniProtKB-KW"/>
</dbReference>
<evidence type="ECO:0000256" key="5">
    <source>
        <dbReference type="ARBA" id="ARBA00023163"/>
    </source>
</evidence>
<keyword evidence="5" id="KW-0804">Transcription</keyword>
<organism evidence="10 11">
    <name type="scientific">Urochloa decumbens</name>
    <dbReference type="NCBI Taxonomy" id="240449"/>
    <lineage>
        <taxon>Eukaryota</taxon>
        <taxon>Viridiplantae</taxon>
        <taxon>Streptophyta</taxon>
        <taxon>Embryophyta</taxon>
        <taxon>Tracheophyta</taxon>
        <taxon>Spermatophyta</taxon>
        <taxon>Magnoliopsida</taxon>
        <taxon>Liliopsida</taxon>
        <taxon>Poales</taxon>
        <taxon>Poaceae</taxon>
        <taxon>PACMAD clade</taxon>
        <taxon>Panicoideae</taxon>
        <taxon>Panicodae</taxon>
        <taxon>Paniceae</taxon>
        <taxon>Melinidinae</taxon>
        <taxon>Urochloa</taxon>
    </lineage>
</organism>
<reference evidence="11" key="1">
    <citation type="submission" date="2024-06" db="EMBL/GenBank/DDBJ databases">
        <authorList>
            <person name="Ryan C."/>
        </authorList>
    </citation>
    <scope>NUCLEOTIDE SEQUENCE [LARGE SCALE GENOMIC DNA]</scope>
</reference>
<dbReference type="PANTHER" id="PTHR31985">
    <property type="entry name" value="ETHYLENE-RESPONSIVE TRANSCRIPTION FACTOR ERF042-RELATED"/>
    <property type="match status" value="1"/>
</dbReference>
<evidence type="ECO:0000256" key="6">
    <source>
        <dbReference type="ARBA" id="ARBA00023242"/>
    </source>
</evidence>
<keyword evidence="4" id="KW-0010">Activator</keyword>
<feature type="region of interest" description="Disordered" evidence="8">
    <location>
        <begin position="1"/>
        <end position="22"/>
    </location>
</feature>
<keyword evidence="6" id="KW-0539">Nucleus</keyword>
<evidence type="ECO:0000259" key="9">
    <source>
        <dbReference type="PROSITE" id="PS51032"/>
    </source>
</evidence>
<dbReference type="GO" id="GO:0005634">
    <property type="term" value="C:nucleus"/>
    <property type="evidence" value="ECO:0007669"/>
    <property type="project" value="UniProtKB-SubCell"/>
</dbReference>
<evidence type="ECO:0000256" key="2">
    <source>
        <dbReference type="ARBA" id="ARBA00023015"/>
    </source>
</evidence>
<evidence type="ECO:0000256" key="8">
    <source>
        <dbReference type="SAM" id="MobiDB-lite"/>
    </source>
</evidence>
<dbReference type="PANTHER" id="PTHR31985:SF273">
    <property type="entry name" value="ETHYLENE-RESPONSIVE TRANSCRIPTION FACTOR ERF017"/>
    <property type="match status" value="1"/>
</dbReference>
<evidence type="ECO:0000313" key="11">
    <source>
        <dbReference type="Proteomes" id="UP001497457"/>
    </source>
</evidence>
<evidence type="ECO:0000256" key="1">
    <source>
        <dbReference type="ARBA" id="ARBA00004123"/>
    </source>
</evidence>
<accession>A0ABC9DWU6</accession>
<dbReference type="PRINTS" id="PR00367">
    <property type="entry name" value="ETHRSPELEMNT"/>
</dbReference>
<evidence type="ECO:0000256" key="3">
    <source>
        <dbReference type="ARBA" id="ARBA00023125"/>
    </source>
</evidence>
<dbReference type="SMART" id="SM00380">
    <property type="entry name" value="AP2"/>
    <property type="match status" value="1"/>
</dbReference>
<dbReference type="CDD" id="cd00018">
    <property type="entry name" value="AP2"/>
    <property type="match status" value="1"/>
</dbReference>
<dbReference type="PROSITE" id="PS51032">
    <property type="entry name" value="AP2_ERF"/>
    <property type="match status" value="1"/>
</dbReference>
<protein>
    <recommendedName>
        <fullName evidence="9">AP2/ERF domain-containing protein</fullName>
    </recommendedName>
</protein>
<dbReference type="Pfam" id="PF00847">
    <property type="entry name" value="AP2"/>
    <property type="match status" value="1"/>
</dbReference>
<dbReference type="InterPro" id="IPR016177">
    <property type="entry name" value="DNA-bd_dom_sf"/>
</dbReference>
<evidence type="ECO:0000256" key="7">
    <source>
        <dbReference type="ARBA" id="ARBA00024343"/>
    </source>
</evidence>
<dbReference type="InterPro" id="IPR036955">
    <property type="entry name" value="AP2/ERF_dom_sf"/>
</dbReference>
<keyword evidence="11" id="KW-1185">Reference proteome</keyword>
<reference evidence="10 11" key="2">
    <citation type="submission" date="2024-10" db="EMBL/GenBank/DDBJ databases">
        <authorList>
            <person name="Ryan C."/>
        </authorList>
    </citation>
    <scope>NUCLEOTIDE SEQUENCE [LARGE SCALE GENOMIC DNA]</scope>
</reference>
<dbReference type="InterPro" id="IPR001471">
    <property type="entry name" value="AP2/ERF_dom"/>
</dbReference>
<comment type="similarity">
    <text evidence="7">Belongs to the AP2/ERF transcription factor family. ERF subfamily.</text>
</comment>
<dbReference type="InterPro" id="IPR051032">
    <property type="entry name" value="AP2/ERF_TF_ERF_subfamily"/>
</dbReference>
<dbReference type="Proteomes" id="UP001497457">
    <property type="component" value="Chromosome 35b"/>
</dbReference>
<evidence type="ECO:0000313" key="10">
    <source>
        <dbReference type="EMBL" id="CAL5046573.1"/>
    </source>
</evidence>
<name>A0ABC9DWU6_9POAL</name>
<comment type="subcellular location">
    <subcellularLocation>
        <location evidence="1">Nucleus</location>
    </subcellularLocation>
</comment>
<dbReference type="AlphaFoldDB" id="A0ABC9DWU6"/>
<proteinExistence type="inferred from homology"/>
<feature type="compositionally biased region" description="Low complexity" evidence="8">
    <location>
        <begin position="127"/>
        <end position="153"/>
    </location>
</feature>
<dbReference type="SUPFAM" id="SSF54171">
    <property type="entry name" value="DNA-binding domain"/>
    <property type="match status" value="1"/>
</dbReference>
<dbReference type="Gene3D" id="3.30.730.10">
    <property type="entry name" value="AP2/ERF domain"/>
    <property type="match status" value="1"/>
</dbReference>
<evidence type="ECO:0000256" key="4">
    <source>
        <dbReference type="ARBA" id="ARBA00023159"/>
    </source>
</evidence>
<keyword evidence="2" id="KW-0805">Transcription regulation</keyword>
<sequence>MPATVSSEPSAPAPAPGQRRYRGVRRRRWGRWVSEIRLPNSRQRIWLGSFDTPEKAARAFDAALVCLRGPGGGADGRLNFPASPPAVARTSDPLEVCAAAVWHANRAAAAAPPARANDDDATAMERAPAAASHANQQAAAVAPVAAATTADPTEAAHDGGVPVERLAGPAPLELSAERFDWSQLVANPPPLYSPTVTGSHAYLLPISSLAAAAAPPDDDMDENDDLWSFDAGGSSWPRH</sequence>
<gene>
    <name evidence="10" type="ORF">URODEC1_LOCUS89412</name>
</gene>
<feature type="region of interest" description="Disordered" evidence="8">
    <location>
        <begin position="111"/>
        <end position="166"/>
    </location>
</feature>